<name>A0A7J7G4S4_CAMSI</name>
<keyword evidence="2" id="KW-0805">Transcription regulation</keyword>
<dbReference type="Pfam" id="PF23176">
    <property type="entry name" value="bHLH_LHW"/>
    <property type="match status" value="1"/>
</dbReference>
<dbReference type="PROSITE" id="PS50888">
    <property type="entry name" value="BHLH"/>
    <property type="match status" value="1"/>
</dbReference>
<evidence type="ECO:0000313" key="7">
    <source>
        <dbReference type="EMBL" id="KAF5935285.1"/>
    </source>
</evidence>
<comment type="caution">
    <text evidence="7">The sequence shown here is derived from an EMBL/GenBank/DDBJ whole genome shotgun (WGS) entry which is preliminary data.</text>
</comment>
<evidence type="ECO:0000256" key="3">
    <source>
        <dbReference type="ARBA" id="ARBA00023163"/>
    </source>
</evidence>
<evidence type="ECO:0000256" key="4">
    <source>
        <dbReference type="ARBA" id="ARBA00023242"/>
    </source>
</evidence>
<dbReference type="AlphaFoldDB" id="A0A7J7G4S4"/>
<dbReference type="GO" id="GO:0005634">
    <property type="term" value="C:nucleus"/>
    <property type="evidence" value="ECO:0007669"/>
    <property type="project" value="UniProtKB-SubCell"/>
</dbReference>
<proteinExistence type="predicted"/>
<dbReference type="InterPro" id="IPR043561">
    <property type="entry name" value="LHW-like"/>
</dbReference>
<keyword evidence="4" id="KW-0539">Nucleus</keyword>
<evidence type="ECO:0000313" key="8">
    <source>
        <dbReference type="Proteomes" id="UP000593564"/>
    </source>
</evidence>
<gene>
    <name evidence="7" type="ORF">HYC85_026414</name>
</gene>
<keyword evidence="8" id="KW-1185">Reference proteome</keyword>
<reference evidence="8" key="1">
    <citation type="journal article" date="2020" name="Nat. Commun.">
        <title>Genome assembly of wild tea tree DASZ reveals pedigree and selection history of tea varieties.</title>
        <authorList>
            <person name="Zhang W."/>
            <person name="Zhang Y."/>
            <person name="Qiu H."/>
            <person name="Guo Y."/>
            <person name="Wan H."/>
            <person name="Zhang X."/>
            <person name="Scossa F."/>
            <person name="Alseekh S."/>
            <person name="Zhang Q."/>
            <person name="Wang P."/>
            <person name="Xu L."/>
            <person name="Schmidt M.H."/>
            <person name="Jia X."/>
            <person name="Li D."/>
            <person name="Zhu A."/>
            <person name="Guo F."/>
            <person name="Chen W."/>
            <person name="Ni D."/>
            <person name="Usadel B."/>
            <person name="Fernie A.R."/>
            <person name="Wen W."/>
        </authorList>
    </citation>
    <scope>NUCLEOTIDE SEQUENCE [LARGE SCALE GENOMIC DNA]</scope>
    <source>
        <strain evidence="8">cv. G240</strain>
    </source>
</reference>
<dbReference type="Proteomes" id="UP000593564">
    <property type="component" value="Unassembled WGS sequence"/>
</dbReference>
<comment type="subcellular location">
    <subcellularLocation>
        <location evidence="1">Nucleus</location>
    </subcellularLocation>
</comment>
<evidence type="ECO:0000259" key="6">
    <source>
        <dbReference type="PROSITE" id="PS50888"/>
    </source>
</evidence>
<evidence type="ECO:0000256" key="5">
    <source>
        <dbReference type="SAM" id="MobiDB-lite"/>
    </source>
</evidence>
<feature type="region of interest" description="Disordered" evidence="5">
    <location>
        <begin position="389"/>
        <end position="414"/>
    </location>
</feature>
<protein>
    <recommendedName>
        <fullName evidence="6">BHLH domain-containing protein</fullName>
    </recommendedName>
</protein>
<dbReference type="GO" id="GO:0003700">
    <property type="term" value="F:DNA-binding transcription factor activity"/>
    <property type="evidence" value="ECO:0007669"/>
    <property type="project" value="InterPro"/>
</dbReference>
<feature type="domain" description="BHLH" evidence="6">
    <location>
        <begin position="455"/>
        <end position="504"/>
    </location>
</feature>
<dbReference type="InterPro" id="IPR025610">
    <property type="entry name" value="MYC/MYB_N"/>
</dbReference>
<evidence type="ECO:0000256" key="1">
    <source>
        <dbReference type="ARBA" id="ARBA00004123"/>
    </source>
</evidence>
<sequence>MLRKKSDSQVHKALQRLCRNYGWSYGVFWRFDPTNSLLLTMEDAYYEEHVGVIIDNMLLQVHVLGNGIVGQSAFTNTHRWMFSDAVVSIDNHDMIQDNSEIHHQFSCGIETVVLISVEPRGVVQFGSTQKIPESMEFVDQTKRLFREIENGDMVFLPDNIPSSSNSEIYGMSGGLFASLISSGNSNPGNLKPIDDANSKNYVGTTSSSADLPWLSPFTSDHGRTHSSHLQNQLQMATTEAPLVQSTTYCSAAPTPCISTWSSGQSTLTSFEQQLLSETRLPSSQNVSPFNNLANSVQSSVTNTFNSGGNKKLFNDFSVENDLFDVFGVDFECGQAEDFLNEILMPVVSSGHLDFITDTSERVSEQCVGSMVGPQERLFSKLGLEQFSSSNSMASSSFGDELSSTSKRKMGSCSKAVNPKSLVGSRIGDSYSITGGSSVIVSKPKKSKESAKVGRKRARPGSRPKPKDRIQIEERIAELRKLIPNGVKMSIDSLLAQTIKHMLFLQSVTKHAEKLQQADERKMLCEENGFFLEIIDIIQGFGLTILKGVMEIRENKIWACFIVEAEANRHVMKQEIYMSLHKLLYQKATSGISVLNGGTTLFNNYHQHLLPFATSHRLG</sequence>
<feature type="compositionally biased region" description="Basic residues" evidence="5">
    <location>
        <begin position="452"/>
        <end position="463"/>
    </location>
</feature>
<dbReference type="EMBL" id="JACBKZ010000013">
    <property type="protein sequence ID" value="KAF5935285.1"/>
    <property type="molecule type" value="Genomic_DNA"/>
</dbReference>
<keyword evidence="3" id="KW-0804">Transcription</keyword>
<dbReference type="GO" id="GO:0046983">
    <property type="term" value="F:protein dimerization activity"/>
    <property type="evidence" value="ECO:0007669"/>
    <property type="project" value="InterPro"/>
</dbReference>
<dbReference type="PANTHER" id="PTHR46196:SF2">
    <property type="entry name" value="TRANSCRIPTION FACTOR BHLH157"/>
    <property type="match status" value="1"/>
</dbReference>
<dbReference type="PANTHER" id="PTHR46196">
    <property type="entry name" value="TRANSCRIPTION FACTOR BHLH155-LIKE ISOFORM X1-RELATED"/>
    <property type="match status" value="1"/>
</dbReference>
<evidence type="ECO:0000256" key="2">
    <source>
        <dbReference type="ARBA" id="ARBA00023015"/>
    </source>
</evidence>
<dbReference type="Pfam" id="PF14215">
    <property type="entry name" value="bHLH-MYC_N"/>
    <property type="match status" value="2"/>
</dbReference>
<organism evidence="7 8">
    <name type="scientific">Camellia sinensis</name>
    <name type="common">Tea plant</name>
    <name type="synonym">Thea sinensis</name>
    <dbReference type="NCBI Taxonomy" id="4442"/>
    <lineage>
        <taxon>Eukaryota</taxon>
        <taxon>Viridiplantae</taxon>
        <taxon>Streptophyta</taxon>
        <taxon>Embryophyta</taxon>
        <taxon>Tracheophyta</taxon>
        <taxon>Spermatophyta</taxon>
        <taxon>Magnoliopsida</taxon>
        <taxon>eudicotyledons</taxon>
        <taxon>Gunneridae</taxon>
        <taxon>Pentapetalae</taxon>
        <taxon>asterids</taxon>
        <taxon>Ericales</taxon>
        <taxon>Theaceae</taxon>
        <taxon>Camellia</taxon>
    </lineage>
</organism>
<feature type="region of interest" description="Disordered" evidence="5">
    <location>
        <begin position="442"/>
        <end position="467"/>
    </location>
</feature>
<dbReference type="InterPro" id="IPR011598">
    <property type="entry name" value="bHLH_dom"/>
</dbReference>
<accession>A0A7J7G4S4</accession>
<reference evidence="7 8" key="2">
    <citation type="submission" date="2020-07" db="EMBL/GenBank/DDBJ databases">
        <title>Genome assembly of wild tea tree DASZ reveals pedigree and selection history of tea varieties.</title>
        <authorList>
            <person name="Zhang W."/>
        </authorList>
    </citation>
    <scope>NUCLEOTIDE SEQUENCE [LARGE SCALE GENOMIC DNA]</scope>
    <source>
        <strain evidence="8">cv. G240</strain>
        <tissue evidence="7">Leaf</tissue>
    </source>
</reference>